<reference evidence="1" key="1">
    <citation type="submission" date="2023-10" db="EMBL/GenBank/DDBJ databases">
        <title>Chromosome-level genome of the transformable northern wattle, Acacia crassicarpa.</title>
        <authorList>
            <person name="Massaro I."/>
            <person name="Sinha N.R."/>
            <person name="Poethig S."/>
            <person name="Leichty A.R."/>
        </authorList>
    </citation>
    <scope>NUCLEOTIDE SEQUENCE</scope>
    <source>
        <strain evidence="1">Acra3RX</strain>
        <tissue evidence="1">Leaf</tissue>
    </source>
</reference>
<dbReference type="Proteomes" id="UP001293593">
    <property type="component" value="Unassembled WGS sequence"/>
</dbReference>
<comment type="caution">
    <text evidence="1">The sequence shown here is derived from an EMBL/GenBank/DDBJ whole genome shotgun (WGS) entry which is preliminary data.</text>
</comment>
<evidence type="ECO:0000313" key="2">
    <source>
        <dbReference type="Proteomes" id="UP001293593"/>
    </source>
</evidence>
<evidence type="ECO:0000313" key="1">
    <source>
        <dbReference type="EMBL" id="KAK4270180.1"/>
    </source>
</evidence>
<accession>A0AAE1JGW5</accession>
<keyword evidence="2" id="KW-1185">Reference proteome</keyword>
<sequence length="155" mass="16901">MLILLLRFIILCVVTLWSIITRIIFSSVAQLVVVLIQGLKLPGEAAQGGFQQGAEAIRGIFEFLLSFLVETLTFVVTTVFDVLKEVVFGSVDVLVQGLMTLSETLKSSLEASVEYVSEMSGEIADMVTSMVEELWNNYKDAVGYVVENIAGGGEE</sequence>
<proteinExistence type="predicted"/>
<protein>
    <submittedName>
        <fullName evidence="1">Uncharacterized protein</fullName>
    </submittedName>
</protein>
<name>A0AAE1JGW5_9FABA</name>
<dbReference type="EMBL" id="JAWXYG010000006">
    <property type="protein sequence ID" value="KAK4270180.1"/>
    <property type="molecule type" value="Genomic_DNA"/>
</dbReference>
<gene>
    <name evidence="1" type="ORF">QN277_023254</name>
</gene>
<dbReference type="AlphaFoldDB" id="A0AAE1JGW5"/>
<organism evidence="1 2">
    <name type="scientific">Acacia crassicarpa</name>
    <name type="common">northern wattle</name>
    <dbReference type="NCBI Taxonomy" id="499986"/>
    <lineage>
        <taxon>Eukaryota</taxon>
        <taxon>Viridiplantae</taxon>
        <taxon>Streptophyta</taxon>
        <taxon>Embryophyta</taxon>
        <taxon>Tracheophyta</taxon>
        <taxon>Spermatophyta</taxon>
        <taxon>Magnoliopsida</taxon>
        <taxon>eudicotyledons</taxon>
        <taxon>Gunneridae</taxon>
        <taxon>Pentapetalae</taxon>
        <taxon>rosids</taxon>
        <taxon>fabids</taxon>
        <taxon>Fabales</taxon>
        <taxon>Fabaceae</taxon>
        <taxon>Caesalpinioideae</taxon>
        <taxon>mimosoid clade</taxon>
        <taxon>Acacieae</taxon>
        <taxon>Acacia</taxon>
    </lineage>
</organism>